<dbReference type="KEGG" id="ccos:Pan44_17890"/>
<dbReference type="Proteomes" id="UP000315700">
    <property type="component" value="Chromosome"/>
</dbReference>
<evidence type="ECO:0008006" key="4">
    <source>
        <dbReference type="Google" id="ProtNLM"/>
    </source>
</evidence>
<keyword evidence="1" id="KW-0812">Transmembrane</keyword>
<dbReference type="OrthoDB" id="5295350at2"/>
<dbReference type="InterPro" id="IPR007404">
    <property type="entry name" value="YdjM-like"/>
</dbReference>
<gene>
    <name evidence="2" type="ORF">Pan44_17890</name>
</gene>
<dbReference type="AlphaFoldDB" id="A0A517SCE5"/>
<proteinExistence type="predicted"/>
<dbReference type="EMBL" id="CP036271">
    <property type="protein sequence ID" value="QDT53766.1"/>
    <property type="molecule type" value="Genomic_DNA"/>
</dbReference>
<organism evidence="2 3">
    <name type="scientific">Caulifigura coniformis</name>
    <dbReference type="NCBI Taxonomy" id="2527983"/>
    <lineage>
        <taxon>Bacteria</taxon>
        <taxon>Pseudomonadati</taxon>
        <taxon>Planctomycetota</taxon>
        <taxon>Planctomycetia</taxon>
        <taxon>Planctomycetales</taxon>
        <taxon>Planctomycetaceae</taxon>
        <taxon>Caulifigura</taxon>
    </lineage>
</organism>
<dbReference type="RefSeq" id="WP_145029239.1">
    <property type="nucleotide sequence ID" value="NZ_CP036271.1"/>
</dbReference>
<evidence type="ECO:0000313" key="2">
    <source>
        <dbReference type="EMBL" id="QDT53766.1"/>
    </source>
</evidence>
<name>A0A517SCE5_9PLAN</name>
<keyword evidence="1" id="KW-1133">Transmembrane helix</keyword>
<feature type="transmembrane region" description="Helical" evidence="1">
    <location>
        <begin position="84"/>
        <end position="104"/>
    </location>
</feature>
<keyword evidence="1" id="KW-0472">Membrane</keyword>
<evidence type="ECO:0000313" key="3">
    <source>
        <dbReference type="Proteomes" id="UP000315700"/>
    </source>
</evidence>
<evidence type="ECO:0000256" key="1">
    <source>
        <dbReference type="SAM" id="Phobius"/>
    </source>
</evidence>
<dbReference type="InParanoid" id="A0A517SCE5"/>
<feature type="transmembrane region" description="Helical" evidence="1">
    <location>
        <begin position="60"/>
        <end position="77"/>
    </location>
</feature>
<sequence>MAAFREHITFSTLLGAGYGIAAATVLGFTPTQGLLAAVLTGVGGMLPDIDLDTGRPSREVFSFVAAIAPMFLVHHVLRFFKLPYDAETILLSLIVLYTIIRFGVSELVDRLSIHRGMWHSLPAMVIAADIAYLGYPGPNIKSKILMGTGVAIGFLSHLILDEIYSVELNGVAVRLKKSAGSALKIAGPKFVPNVFTFALFCTMNFAVLSQMGVLDPPSPEPASSPVIAQPVNPYFPQAVPGVTPVNSQPLYTPSSIPVQRYPQSLQAPGTLQEAAGQQTLPR</sequence>
<accession>A0A517SCE5</accession>
<keyword evidence="3" id="KW-1185">Reference proteome</keyword>
<dbReference type="Pfam" id="PF04307">
    <property type="entry name" value="YdjM"/>
    <property type="match status" value="1"/>
</dbReference>
<reference evidence="2 3" key="1">
    <citation type="submission" date="2019-02" db="EMBL/GenBank/DDBJ databases">
        <title>Deep-cultivation of Planctomycetes and their phenomic and genomic characterization uncovers novel biology.</title>
        <authorList>
            <person name="Wiegand S."/>
            <person name="Jogler M."/>
            <person name="Boedeker C."/>
            <person name="Pinto D."/>
            <person name="Vollmers J."/>
            <person name="Rivas-Marin E."/>
            <person name="Kohn T."/>
            <person name="Peeters S.H."/>
            <person name="Heuer A."/>
            <person name="Rast P."/>
            <person name="Oberbeckmann S."/>
            <person name="Bunk B."/>
            <person name="Jeske O."/>
            <person name="Meyerdierks A."/>
            <person name="Storesund J.E."/>
            <person name="Kallscheuer N."/>
            <person name="Luecker S."/>
            <person name="Lage O.M."/>
            <person name="Pohl T."/>
            <person name="Merkel B.J."/>
            <person name="Hornburger P."/>
            <person name="Mueller R.-W."/>
            <person name="Bruemmer F."/>
            <person name="Labrenz M."/>
            <person name="Spormann A.M."/>
            <person name="Op den Camp H."/>
            <person name="Overmann J."/>
            <person name="Amann R."/>
            <person name="Jetten M.S.M."/>
            <person name="Mascher T."/>
            <person name="Medema M.H."/>
            <person name="Devos D.P."/>
            <person name="Kaster A.-K."/>
            <person name="Ovreas L."/>
            <person name="Rohde M."/>
            <person name="Galperin M.Y."/>
            <person name="Jogler C."/>
        </authorList>
    </citation>
    <scope>NUCLEOTIDE SEQUENCE [LARGE SCALE GENOMIC DNA]</scope>
    <source>
        <strain evidence="2 3">Pan44</strain>
    </source>
</reference>
<protein>
    <recommendedName>
        <fullName evidence="4">Inner membrane protein</fullName>
    </recommendedName>
</protein>